<organism evidence="1 2">
    <name type="scientific">Massilia rubra</name>
    <dbReference type="NCBI Taxonomy" id="2607910"/>
    <lineage>
        <taxon>Bacteria</taxon>
        <taxon>Pseudomonadati</taxon>
        <taxon>Pseudomonadota</taxon>
        <taxon>Betaproteobacteria</taxon>
        <taxon>Burkholderiales</taxon>
        <taxon>Oxalobacteraceae</taxon>
        <taxon>Telluria group</taxon>
        <taxon>Massilia</taxon>
    </lineage>
</organism>
<keyword evidence="2" id="KW-1185">Reference proteome</keyword>
<reference evidence="1 2" key="1">
    <citation type="submission" date="2019-09" db="EMBL/GenBank/DDBJ databases">
        <title>Taxonomy of Antarctic Massilia spp.: description of Massilia rubra sp. nov., Massilia aquatica sp. nov., Massilia mucilaginosa sp. nov., Massilia frigida sp. nov. isolated from streams, lakes and regoliths.</title>
        <authorList>
            <person name="Holochova P."/>
            <person name="Sedlacek I."/>
            <person name="Kralova S."/>
            <person name="Maslanova I."/>
            <person name="Busse H.-J."/>
            <person name="Stankova E."/>
            <person name="Vrbovska V."/>
            <person name="Kovarovic V."/>
            <person name="Bartak M."/>
            <person name="Svec P."/>
            <person name="Pantucek R."/>
        </authorList>
    </citation>
    <scope>NUCLEOTIDE SEQUENCE [LARGE SCALE GENOMIC DNA]</scope>
    <source>
        <strain evidence="1 2">CCM 8692</strain>
    </source>
</reference>
<sequence>MRQYLRLMRRHSVTAQSQDELDALLTLLKDARGVSDIDFQGLHPKGGYRVTLNVAEESLNDFFDLLERGDWMSVL</sequence>
<dbReference type="EMBL" id="VUYU01000003">
    <property type="protein sequence ID" value="NHZ33305.1"/>
    <property type="molecule type" value="Genomic_DNA"/>
</dbReference>
<gene>
    <name evidence="1" type="ORF">F0185_06840</name>
</gene>
<proteinExistence type="predicted"/>
<name>A0ABX0LGY2_9BURK</name>
<evidence type="ECO:0000313" key="1">
    <source>
        <dbReference type="EMBL" id="NHZ33305.1"/>
    </source>
</evidence>
<protein>
    <submittedName>
        <fullName evidence="1">Uncharacterized protein</fullName>
    </submittedName>
</protein>
<comment type="caution">
    <text evidence="1">The sequence shown here is derived from an EMBL/GenBank/DDBJ whole genome shotgun (WGS) entry which is preliminary data.</text>
</comment>
<dbReference type="Proteomes" id="UP000785613">
    <property type="component" value="Unassembled WGS sequence"/>
</dbReference>
<evidence type="ECO:0000313" key="2">
    <source>
        <dbReference type="Proteomes" id="UP000785613"/>
    </source>
</evidence>
<accession>A0ABX0LGY2</accession>
<dbReference type="RefSeq" id="WP_167222808.1">
    <property type="nucleotide sequence ID" value="NZ_VUYU01000003.1"/>
</dbReference>